<protein>
    <submittedName>
        <fullName evidence="1">30595_t:CDS:1</fullName>
    </submittedName>
</protein>
<reference evidence="1 2" key="1">
    <citation type="submission" date="2021-06" db="EMBL/GenBank/DDBJ databases">
        <authorList>
            <person name="Kallberg Y."/>
            <person name="Tangrot J."/>
            <person name="Rosling A."/>
        </authorList>
    </citation>
    <scope>NUCLEOTIDE SEQUENCE [LARGE SCALE GENOMIC DNA]</scope>
    <source>
        <strain evidence="1 2">120-4 pot B 10/14</strain>
    </source>
</reference>
<sequence>SSTEKWKKITDNVLIKAEANRTLASYYRDYKDEYICMGCYNSIVVNAASSFKEHALNWDNRLKR</sequence>
<keyword evidence="2" id="KW-1185">Reference proteome</keyword>
<feature type="non-terminal residue" evidence="1">
    <location>
        <position position="1"/>
    </location>
</feature>
<proteinExistence type="predicted"/>
<organism evidence="1 2">
    <name type="scientific">Gigaspora margarita</name>
    <dbReference type="NCBI Taxonomy" id="4874"/>
    <lineage>
        <taxon>Eukaryota</taxon>
        <taxon>Fungi</taxon>
        <taxon>Fungi incertae sedis</taxon>
        <taxon>Mucoromycota</taxon>
        <taxon>Glomeromycotina</taxon>
        <taxon>Glomeromycetes</taxon>
        <taxon>Diversisporales</taxon>
        <taxon>Gigasporaceae</taxon>
        <taxon>Gigaspora</taxon>
    </lineage>
</organism>
<dbReference type="EMBL" id="CAJVQB010056889">
    <property type="protein sequence ID" value="CAG8837917.1"/>
    <property type="molecule type" value="Genomic_DNA"/>
</dbReference>
<dbReference type="Proteomes" id="UP000789901">
    <property type="component" value="Unassembled WGS sequence"/>
</dbReference>
<evidence type="ECO:0000313" key="2">
    <source>
        <dbReference type="Proteomes" id="UP000789901"/>
    </source>
</evidence>
<comment type="caution">
    <text evidence="1">The sequence shown here is derived from an EMBL/GenBank/DDBJ whole genome shotgun (WGS) entry which is preliminary data.</text>
</comment>
<accession>A0ABN7WQK9</accession>
<gene>
    <name evidence="1" type="ORF">GMARGA_LOCUS33721</name>
</gene>
<evidence type="ECO:0000313" key="1">
    <source>
        <dbReference type="EMBL" id="CAG8837917.1"/>
    </source>
</evidence>
<name>A0ABN7WQK9_GIGMA</name>